<proteinExistence type="predicted"/>
<keyword evidence="1" id="KW-0472">Membrane</keyword>
<dbReference type="HOGENOM" id="CLU_1508272_0_0_7"/>
<dbReference type="AlphaFoldDB" id="C7LRZ5"/>
<sequence>MCKYNQELCRLVVKTIDIISGIVTISIGFHSIFHSLYVAYSYWKWGGRNWRRILSLLLHDIGYIWVGTWQRGDLYKHAIVSGRIISFLLGRKYGVWCMRHSRKACAHMNVRPSLACHFDKKARCYHSKVGFGLMVLLDVGFWTSGVHPLAFGQVSRLYQSMVIDTGDDLPVRKPVTIY</sequence>
<evidence type="ECO:0000313" key="3">
    <source>
        <dbReference type="Proteomes" id="UP000002216"/>
    </source>
</evidence>
<evidence type="ECO:0000256" key="1">
    <source>
        <dbReference type="SAM" id="Phobius"/>
    </source>
</evidence>
<dbReference type="KEGG" id="dba:Dbac_1276"/>
<dbReference type="STRING" id="525897.Dbac_1276"/>
<evidence type="ECO:0000313" key="2">
    <source>
        <dbReference type="EMBL" id="ACU89378.1"/>
    </source>
</evidence>
<feature type="transmembrane region" description="Helical" evidence="1">
    <location>
        <begin position="18"/>
        <end position="43"/>
    </location>
</feature>
<accession>C7LRZ5</accession>
<name>C7LRZ5_DESBD</name>
<reference evidence="2 3" key="1">
    <citation type="journal article" date="2009" name="Stand. Genomic Sci.">
        <title>Complete genome sequence of Desulfomicrobium baculatum type strain (X).</title>
        <authorList>
            <person name="Copeland A."/>
            <person name="Spring S."/>
            <person name="Goker M."/>
            <person name="Schneider S."/>
            <person name="Lapidus A."/>
            <person name="Del Rio T.G."/>
            <person name="Tice H."/>
            <person name="Cheng J.F."/>
            <person name="Chen F."/>
            <person name="Nolan M."/>
            <person name="Bruce D."/>
            <person name="Goodwin L."/>
            <person name="Pitluck S."/>
            <person name="Ivanova N."/>
            <person name="Mavrommatis K."/>
            <person name="Ovchinnikova G."/>
            <person name="Pati A."/>
            <person name="Chen A."/>
            <person name="Palaniappan K."/>
            <person name="Land M."/>
            <person name="Hauser L."/>
            <person name="Chang Y.J."/>
            <person name="Jeffries C.C."/>
            <person name="Meincke L."/>
            <person name="Sims D."/>
            <person name="Brettin T."/>
            <person name="Detter J.C."/>
            <person name="Han C."/>
            <person name="Chain P."/>
            <person name="Bristow J."/>
            <person name="Eisen J.A."/>
            <person name="Markowitz V."/>
            <person name="Hugenholtz P."/>
            <person name="Kyrpides N.C."/>
            <person name="Klenk H.P."/>
            <person name="Lucas S."/>
        </authorList>
    </citation>
    <scope>NUCLEOTIDE SEQUENCE [LARGE SCALE GENOMIC DNA]</scope>
    <source>
        <strain evidence="3">DSM 4028 / VKM B-1378 / X</strain>
    </source>
</reference>
<gene>
    <name evidence="2" type="ordered locus">Dbac_1276</name>
</gene>
<keyword evidence="1" id="KW-0812">Transmembrane</keyword>
<dbReference type="Proteomes" id="UP000002216">
    <property type="component" value="Chromosome"/>
</dbReference>
<organism evidence="2 3">
    <name type="scientific">Desulfomicrobium baculatum (strain DSM 4028 / VKM B-1378 / X)</name>
    <name type="common">Desulfovibrio baculatus</name>
    <dbReference type="NCBI Taxonomy" id="525897"/>
    <lineage>
        <taxon>Bacteria</taxon>
        <taxon>Pseudomonadati</taxon>
        <taxon>Thermodesulfobacteriota</taxon>
        <taxon>Desulfovibrionia</taxon>
        <taxon>Desulfovibrionales</taxon>
        <taxon>Desulfomicrobiaceae</taxon>
        <taxon>Desulfomicrobium</taxon>
    </lineage>
</organism>
<protein>
    <submittedName>
        <fullName evidence="2">Uncharacterized protein</fullName>
    </submittedName>
</protein>
<keyword evidence="3" id="KW-1185">Reference proteome</keyword>
<keyword evidence="1" id="KW-1133">Transmembrane helix</keyword>
<dbReference type="EMBL" id="CP001629">
    <property type="protein sequence ID" value="ACU89378.1"/>
    <property type="molecule type" value="Genomic_DNA"/>
</dbReference>